<dbReference type="Proteomes" id="UP000242770">
    <property type="component" value="Unassembled WGS sequence"/>
</dbReference>
<evidence type="ECO:0000256" key="1">
    <source>
        <dbReference type="SAM" id="MobiDB-lite"/>
    </source>
</evidence>
<reference evidence="3" key="1">
    <citation type="submission" date="2014-06" db="EMBL/GenBank/DDBJ databases">
        <authorList>
            <person name="Berkman P.J."/>
        </authorList>
    </citation>
    <scope>NUCLEOTIDE SEQUENCE [LARGE SCALE GENOMIC DNA]</scope>
</reference>
<proteinExistence type="predicted"/>
<sequence length="58" mass="6521">MASSDLAATYASLILADDGLEITVRITSLPHHRQLGEEHQSEQRKQQTWEDRRSEGSA</sequence>
<dbReference type="AlphaFoldDB" id="A0A0F7RS07"/>
<protein>
    <submittedName>
        <fullName evidence="2">Uncharacterized protein</fullName>
    </submittedName>
</protein>
<organism evidence="2 3">
    <name type="scientific">Sporisorium scitamineum</name>
    <dbReference type="NCBI Taxonomy" id="49012"/>
    <lineage>
        <taxon>Eukaryota</taxon>
        <taxon>Fungi</taxon>
        <taxon>Dikarya</taxon>
        <taxon>Basidiomycota</taxon>
        <taxon>Ustilaginomycotina</taxon>
        <taxon>Ustilaginomycetes</taxon>
        <taxon>Ustilaginales</taxon>
        <taxon>Ustilaginaceae</taxon>
        <taxon>Sporisorium</taxon>
    </lineage>
</organism>
<dbReference type="EMBL" id="CCFA01000237">
    <property type="protein sequence ID" value="CDR98670.1"/>
    <property type="molecule type" value="Genomic_DNA"/>
</dbReference>
<gene>
    <name evidence="2" type="primary">SSCI04080.1</name>
</gene>
<feature type="compositionally biased region" description="Basic and acidic residues" evidence="1">
    <location>
        <begin position="34"/>
        <end position="58"/>
    </location>
</feature>
<evidence type="ECO:0000313" key="2">
    <source>
        <dbReference type="EMBL" id="CDR98670.1"/>
    </source>
</evidence>
<evidence type="ECO:0000313" key="3">
    <source>
        <dbReference type="Proteomes" id="UP000242770"/>
    </source>
</evidence>
<feature type="region of interest" description="Disordered" evidence="1">
    <location>
        <begin position="31"/>
        <end position="58"/>
    </location>
</feature>
<accession>A0A0F7RS07</accession>
<keyword evidence="3" id="KW-1185">Reference proteome</keyword>
<name>A0A0F7RS07_9BASI</name>